<protein>
    <submittedName>
        <fullName evidence="1">Eukaryotic translation initiation factor 2B subunit gamma</fullName>
    </submittedName>
</protein>
<organism evidence="1 2">
    <name type="scientific">Phyllostomus discolor</name>
    <name type="common">pale spear-nosed bat</name>
    <dbReference type="NCBI Taxonomy" id="89673"/>
    <lineage>
        <taxon>Eukaryota</taxon>
        <taxon>Metazoa</taxon>
        <taxon>Chordata</taxon>
        <taxon>Craniata</taxon>
        <taxon>Vertebrata</taxon>
        <taxon>Euteleostomi</taxon>
        <taxon>Mammalia</taxon>
        <taxon>Eutheria</taxon>
        <taxon>Laurasiatheria</taxon>
        <taxon>Chiroptera</taxon>
        <taxon>Yangochiroptera</taxon>
        <taxon>Phyllostomidae</taxon>
        <taxon>Phyllostominae</taxon>
        <taxon>Phyllostomus</taxon>
    </lineage>
</organism>
<proteinExistence type="predicted"/>
<comment type="caution">
    <text evidence="1">The sequence shown here is derived from an EMBL/GenBank/DDBJ whole genome shotgun (WGS) entry which is preliminary data.</text>
</comment>
<gene>
    <name evidence="1" type="ORF">HJG60_004332</name>
</gene>
<keyword evidence="1" id="KW-0396">Initiation factor</keyword>
<dbReference type="GO" id="GO:0003743">
    <property type="term" value="F:translation initiation factor activity"/>
    <property type="evidence" value="ECO:0007669"/>
    <property type="project" value="UniProtKB-KW"/>
</dbReference>
<dbReference type="AlphaFoldDB" id="A0A834AF62"/>
<dbReference type="Proteomes" id="UP000664940">
    <property type="component" value="Unassembled WGS sequence"/>
</dbReference>
<accession>A0A834AF62</accession>
<keyword evidence="1" id="KW-0648">Protein biosynthesis</keyword>
<name>A0A834AF62_9CHIR</name>
<evidence type="ECO:0000313" key="2">
    <source>
        <dbReference type="Proteomes" id="UP000664940"/>
    </source>
</evidence>
<dbReference type="EMBL" id="JABVXQ010000005">
    <property type="protein sequence ID" value="KAF6108451.1"/>
    <property type="molecule type" value="Genomic_DNA"/>
</dbReference>
<reference evidence="1 2" key="1">
    <citation type="journal article" date="2020" name="Nature">
        <title>Six reference-quality genomes reveal evolution of bat adaptations.</title>
        <authorList>
            <person name="Jebb D."/>
            <person name="Huang Z."/>
            <person name="Pippel M."/>
            <person name="Hughes G.M."/>
            <person name="Lavrichenko K."/>
            <person name="Devanna P."/>
            <person name="Winkler S."/>
            <person name="Jermiin L.S."/>
            <person name="Skirmuntt E.C."/>
            <person name="Katzourakis A."/>
            <person name="Burkitt-Gray L."/>
            <person name="Ray D.A."/>
            <person name="Sullivan K.A.M."/>
            <person name="Roscito J.G."/>
            <person name="Kirilenko B.M."/>
            <person name="Davalos L.M."/>
            <person name="Corthals A.P."/>
            <person name="Power M.L."/>
            <person name="Jones G."/>
            <person name="Ransome R.D."/>
            <person name="Dechmann D.K.N."/>
            <person name="Locatelli A.G."/>
            <person name="Puechmaille S.J."/>
            <person name="Fedrigo O."/>
            <person name="Jarvis E.D."/>
            <person name="Hiller M."/>
            <person name="Vernes S.C."/>
            <person name="Myers E.W."/>
            <person name="Teeling E.C."/>
        </authorList>
    </citation>
    <scope>NUCLEOTIDE SEQUENCE [LARGE SCALE GENOMIC DNA]</scope>
    <source>
        <strain evidence="1">Bat1K_MPI-CBG_1</strain>
    </source>
</reference>
<sequence length="24" mass="2972">MKPTRELQILCATYIQNLRQMFWS</sequence>
<evidence type="ECO:0000313" key="1">
    <source>
        <dbReference type="EMBL" id="KAF6108451.1"/>
    </source>
</evidence>